<gene>
    <name evidence="1" type="ORF">vB_AbaP_Acibel007_3</name>
</gene>
<reference evidence="1 2" key="1">
    <citation type="journal article" date="2014" name="PLoS ONE">
        <title>Characterization of Newly Isolated Lytic Bacteriophages Active against Acinetobacter baumannii.</title>
        <authorList>
            <person name="Merabishvili M."/>
            <person name="Vandenheuvel D."/>
            <person name="Kropinski A.M."/>
            <person name="Mast J."/>
            <person name="De Vos D."/>
            <person name="Verbeken G."/>
            <person name="Noben J.P."/>
            <person name="Lavigne R."/>
            <person name="Vaneechoutte M."/>
            <person name="Pirnay J.P."/>
        </authorList>
    </citation>
    <scope>NUCLEOTIDE SEQUENCE [LARGE SCALE GENOMIC DNA]</scope>
</reference>
<evidence type="ECO:0000313" key="1">
    <source>
        <dbReference type="EMBL" id="AHY26774.1"/>
    </source>
</evidence>
<dbReference type="Proteomes" id="UP000028860">
    <property type="component" value="Segment"/>
</dbReference>
<name>A0A075DXA2_9CAUD</name>
<accession>A0A075DXA2</accession>
<dbReference type="EMBL" id="KJ473423">
    <property type="protein sequence ID" value="AHY26774.1"/>
    <property type="molecule type" value="Genomic_DNA"/>
</dbReference>
<dbReference type="KEGG" id="vg:22112135"/>
<proteinExistence type="predicted"/>
<organism evidence="1 2">
    <name type="scientific">Acinetobacter phage vB_AbaP_Acibel007</name>
    <dbReference type="NCBI Taxonomy" id="1481187"/>
    <lineage>
        <taxon>Viruses</taxon>
        <taxon>Duplodnaviria</taxon>
        <taxon>Heunggongvirae</taxon>
        <taxon>Uroviricota</taxon>
        <taxon>Caudoviricetes</taxon>
        <taxon>Autographivirales</taxon>
        <taxon>Autoscriptoviridae</taxon>
        <taxon>Beijerinckvirinae</taxon>
        <taxon>Daemvirus</taxon>
        <taxon>Daemvirus acibel007</taxon>
    </lineage>
</organism>
<protein>
    <submittedName>
        <fullName evidence="1">Structural protein</fullName>
    </submittedName>
</protein>
<dbReference type="GeneID" id="22112135"/>
<dbReference type="RefSeq" id="YP_009103214.1">
    <property type="nucleotide sequence ID" value="NC_025457.1"/>
</dbReference>
<sequence>MLNVPKTNPNVTVTLNIGLAASLNWGGYKAQEANHGTVQTLVDVLDAPHRIARIIEDVRDLAYNPNGQAFYQQCQPYGIDYGHDNREVKYKVVQSGTEATLVVQFEATARDIIGQVFALAEKYKQDCIAVWIHNDVNGGIGQLIGRYNYVWSGGYFNPEYFIHLER</sequence>
<keyword evidence="2" id="KW-1185">Reference proteome</keyword>
<evidence type="ECO:0000313" key="2">
    <source>
        <dbReference type="Proteomes" id="UP000028860"/>
    </source>
</evidence>